<feature type="region of interest" description="Disordered" evidence="1">
    <location>
        <begin position="377"/>
        <end position="412"/>
    </location>
</feature>
<feature type="compositionally biased region" description="Polar residues" evidence="1">
    <location>
        <begin position="41"/>
        <end position="50"/>
    </location>
</feature>
<evidence type="ECO:0000313" key="3">
    <source>
        <dbReference type="EMBL" id="GFY91901.1"/>
    </source>
</evidence>
<sequence>MLVLNLLMEENTKQLGPTKKDILGQPPAQPPDSHQPPAQPLRNQTATNPASCAAPAQPDSHQPNLLRSLCAAPAQPDSHSHQPSLLCSPPAQPPDSHQPPAQPYAIREPPTQPLPVQSSPSPVQPSPLHSPVMADSLKEVVPAHMVPVPSPVPVSLSHSQPAQRVTSVLLNGKNFHAWSRSFQLYLGGKRKTRWILGKEPKPAESDPKFDEWVSDNCIILGWMFNSMEDRVYHMFMYHDTVHGLWTALTQIWEELAQYEPLSDFPSDGAVESKRLDRRHTYQFLMGLKSEFETLRTQILNTSPLPSLYEAFAIVDGDDEQRRRILPSLSLPESSSIVPDQRAFAAASGTHLYCQHCRKPGHLIDRCWVLHPELKQQFSRPRGGGRGGGRSGGRGRGTPRTGTVAEVDSMPANSPDFKQLQLQIAQLQSHLGLATASQSFGPTATIVAETPTALHDEPIPPRPLPILEPTSPTPTPNGSLSPIASQDPGPPALRLPCQHLLRSQVMKMREDAIEGR</sequence>
<dbReference type="EMBL" id="BJWL01000008">
    <property type="protein sequence ID" value="GFY91901.1"/>
    <property type="molecule type" value="Genomic_DNA"/>
</dbReference>
<name>A0A7J0EZN8_9ERIC</name>
<dbReference type="PANTHER" id="PTHR34222:SF100">
    <property type="entry name" value="CCHC-TYPE DOMAIN-CONTAINING PROTEIN"/>
    <property type="match status" value="1"/>
</dbReference>
<gene>
    <name evidence="3" type="ORF">Acr_08g0002970</name>
</gene>
<feature type="compositionally biased region" description="Gly residues" evidence="1">
    <location>
        <begin position="381"/>
        <end position="395"/>
    </location>
</feature>
<feature type="compositionally biased region" description="Pro residues" evidence="1">
    <location>
        <begin position="90"/>
        <end position="102"/>
    </location>
</feature>
<accession>A0A7J0EZN8</accession>
<proteinExistence type="predicted"/>
<feature type="compositionally biased region" description="Pro residues" evidence="1">
    <location>
        <begin position="27"/>
        <end position="39"/>
    </location>
</feature>
<feature type="region of interest" description="Disordered" evidence="1">
    <location>
        <begin position="1"/>
        <end position="131"/>
    </location>
</feature>
<evidence type="ECO:0000259" key="2">
    <source>
        <dbReference type="Pfam" id="PF14244"/>
    </source>
</evidence>
<dbReference type="InterPro" id="IPR029472">
    <property type="entry name" value="Copia-like_N"/>
</dbReference>
<feature type="domain" description="Retrotransposon Copia-like N-terminal" evidence="2">
    <location>
        <begin position="162"/>
        <end position="203"/>
    </location>
</feature>
<evidence type="ECO:0000313" key="4">
    <source>
        <dbReference type="Proteomes" id="UP000585474"/>
    </source>
</evidence>
<feature type="region of interest" description="Disordered" evidence="1">
    <location>
        <begin position="467"/>
        <end position="489"/>
    </location>
</feature>
<organism evidence="3 4">
    <name type="scientific">Actinidia rufa</name>
    <dbReference type="NCBI Taxonomy" id="165716"/>
    <lineage>
        <taxon>Eukaryota</taxon>
        <taxon>Viridiplantae</taxon>
        <taxon>Streptophyta</taxon>
        <taxon>Embryophyta</taxon>
        <taxon>Tracheophyta</taxon>
        <taxon>Spermatophyta</taxon>
        <taxon>Magnoliopsida</taxon>
        <taxon>eudicotyledons</taxon>
        <taxon>Gunneridae</taxon>
        <taxon>Pentapetalae</taxon>
        <taxon>asterids</taxon>
        <taxon>Ericales</taxon>
        <taxon>Actinidiaceae</taxon>
        <taxon>Actinidia</taxon>
    </lineage>
</organism>
<dbReference type="PANTHER" id="PTHR34222">
    <property type="entry name" value="GAG_PRE-INTEGRS DOMAIN-CONTAINING PROTEIN"/>
    <property type="match status" value="1"/>
</dbReference>
<reference evidence="3 4" key="1">
    <citation type="submission" date="2019-07" db="EMBL/GenBank/DDBJ databases">
        <title>De Novo Assembly of kiwifruit Actinidia rufa.</title>
        <authorList>
            <person name="Sugita-Konishi S."/>
            <person name="Sato K."/>
            <person name="Mori E."/>
            <person name="Abe Y."/>
            <person name="Kisaki G."/>
            <person name="Hamano K."/>
            <person name="Suezawa K."/>
            <person name="Otani M."/>
            <person name="Fukuda T."/>
            <person name="Manabe T."/>
            <person name="Gomi K."/>
            <person name="Tabuchi M."/>
            <person name="Akimitsu K."/>
            <person name="Kataoka I."/>
        </authorList>
    </citation>
    <scope>NUCLEOTIDE SEQUENCE [LARGE SCALE GENOMIC DNA]</scope>
    <source>
        <strain evidence="4">cv. Fuchu</strain>
    </source>
</reference>
<dbReference type="AlphaFoldDB" id="A0A7J0EZN8"/>
<feature type="compositionally biased region" description="Low complexity" evidence="1">
    <location>
        <begin position="114"/>
        <end position="131"/>
    </location>
</feature>
<dbReference type="Proteomes" id="UP000585474">
    <property type="component" value="Unassembled WGS sequence"/>
</dbReference>
<comment type="caution">
    <text evidence="3">The sequence shown here is derived from an EMBL/GenBank/DDBJ whole genome shotgun (WGS) entry which is preliminary data.</text>
</comment>
<dbReference type="Pfam" id="PF14244">
    <property type="entry name" value="Retrotran_gag_3"/>
    <property type="match status" value="1"/>
</dbReference>
<protein>
    <recommendedName>
        <fullName evidence="2">Retrotransposon Copia-like N-terminal domain-containing protein</fullName>
    </recommendedName>
</protein>
<dbReference type="OrthoDB" id="5544992at2759"/>
<keyword evidence="4" id="KW-1185">Reference proteome</keyword>
<evidence type="ECO:0000256" key="1">
    <source>
        <dbReference type="SAM" id="MobiDB-lite"/>
    </source>
</evidence>